<evidence type="ECO:0000256" key="1">
    <source>
        <dbReference type="SAM" id="Phobius"/>
    </source>
</evidence>
<keyword evidence="1" id="KW-0472">Membrane</keyword>
<dbReference type="RefSeq" id="WP_171323284.1">
    <property type="nucleotide sequence ID" value="NZ_JABFBC010000001.1"/>
</dbReference>
<reference evidence="2 3" key="1">
    <citation type="submission" date="2020-05" db="EMBL/GenBank/DDBJ databases">
        <title>Gimesia benthica sp. nov., a novel planctomycete isolated from a deep-sea water sample of the Northwest Indian Ocean.</title>
        <authorList>
            <person name="Wang J."/>
            <person name="Ruan C."/>
            <person name="Song L."/>
            <person name="Zhu Y."/>
            <person name="Li A."/>
            <person name="Zheng X."/>
            <person name="Wang L."/>
            <person name="Lu Z."/>
            <person name="Huang Y."/>
            <person name="Du W."/>
            <person name="Zhou Y."/>
            <person name="Huang L."/>
            <person name="Dai X."/>
        </authorList>
    </citation>
    <scope>NUCLEOTIDE SEQUENCE [LARGE SCALE GENOMIC DNA]</scope>
    <source>
        <strain evidence="2 3">YYQ-30</strain>
    </source>
</reference>
<evidence type="ECO:0000313" key="3">
    <source>
        <dbReference type="Proteomes" id="UP000572377"/>
    </source>
</evidence>
<dbReference type="EMBL" id="JABFBC010000001">
    <property type="protein sequence ID" value="NNU79923.1"/>
    <property type="molecule type" value="Genomic_DNA"/>
</dbReference>
<dbReference type="PANTHER" id="PTHR35864">
    <property type="entry name" value="ZINC METALLOPROTEASE MJ0611-RELATED"/>
    <property type="match status" value="1"/>
</dbReference>
<proteinExistence type="predicted"/>
<organism evidence="2 3">
    <name type="scientific">Halovulum dunhuangense</name>
    <dbReference type="NCBI Taxonomy" id="1505036"/>
    <lineage>
        <taxon>Bacteria</taxon>
        <taxon>Pseudomonadati</taxon>
        <taxon>Pseudomonadota</taxon>
        <taxon>Alphaproteobacteria</taxon>
        <taxon>Rhodobacterales</taxon>
        <taxon>Paracoccaceae</taxon>
        <taxon>Halovulum</taxon>
    </lineage>
</organism>
<name>A0A849L0Y4_9RHOB</name>
<comment type="caution">
    <text evidence="2">The sequence shown here is derived from an EMBL/GenBank/DDBJ whole genome shotgun (WGS) entry which is preliminary data.</text>
</comment>
<accession>A0A849L0Y4</accession>
<feature type="transmembrane region" description="Helical" evidence="1">
    <location>
        <begin position="140"/>
        <end position="165"/>
    </location>
</feature>
<gene>
    <name evidence="2" type="ORF">HMH01_05670</name>
</gene>
<keyword evidence="1" id="KW-0812">Transmembrane</keyword>
<keyword evidence="1" id="KW-1133">Transmembrane helix</keyword>
<feature type="transmembrane region" description="Helical" evidence="1">
    <location>
        <begin position="15"/>
        <end position="37"/>
    </location>
</feature>
<protein>
    <recommendedName>
        <fullName evidence="4">Zn-dependent protease</fullName>
    </recommendedName>
</protein>
<dbReference type="AlphaFoldDB" id="A0A849L0Y4"/>
<keyword evidence="3" id="KW-1185">Reference proteome</keyword>
<evidence type="ECO:0008006" key="4">
    <source>
        <dbReference type="Google" id="ProtNLM"/>
    </source>
</evidence>
<dbReference type="Proteomes" id="UP000572377">
    <property type="component" value="Unassembled WGS sequence"/>
</dbReference>
<dbReference type="PANTHER" id="PTHR35864:SF1">
    <property type="entry name" value="ZINC METALLOPROTEASE YWHC-RELATED"/>
    <property type="match status" value="1"/>
</dbReference>
<feature type="transmembrane region" description="Helical" evidence="1">
    <location>
        <begin position="87"/>
        <end position="110"/>
    </location>
</feature>
<evidence type="ECO:0000313" key="2">
    <source>
        <dbReference type="EMBL" id="NNU79923.1"/>
    </source>
</evidence>
<sequence length="207" mass="21239">MIDWAGIIATNGQTLLVNAAAALGVIAFHGWSIAFLARLLGDRGPGHDGRLSLNPFQHLEPAGFVAAIFFRIGWIRPVEADHRELKGGAGGLVLLVGLSLAALVALALALDLARGPLLRAFAGADMAVNLIGLIEVAVEMLVLFAVLNLLPLPPLTGGMLLAVVAPRAAAVLRRHQALVAIALALGVATGVPGRVSGRLADALAGVF</sequence>
<dbReference type="InterPro" id="IPR052348">
    <property type="entry name" value="Metallopeptidase_M50B"/>
</dbReference>
<feature type="transmembrane region" description="Helical" evidence="1">
    <location>
        <begin position="177"/>
        <end position="195"/>
    </location>
</feature>
<feature type="transmembrane region" description="Helical" evidence="1">
    <location>
        <begin position="58"/>
        <end position="75"/>
    </location>
</feature>